<dbReference type="PANTHER" id="PTHR31115:SF3">
    <property type="entry name" value="EXPRESSED PROTEIN"/>
    <property type="match status" value="1"/>
</dbReference>
<feature type="compositionally biased region" description="Basic and acidic residues" evidence="1">
    <location>
        <begin position="489"/>
        <end position="498"/>
    </location>
</feature>
<proteinExistence type="predicted"/>
<dbReference type="AlphaFoldDB" id="A0A922F924"/>
<comment type="caution">
    <text evidence="2">The sequence shown here is derived from an EMBL/GenBank/DDBJ whole genome shotgun (WGS) entry which is preliminary data.</text>
</comment>
<evidence type="ECO:0000313" key="3">
    <source>
        <dbReference type="Proteomes" id="UP000811246"/>
    </source>
</evidence>
<dbReference type="PANTHER" id="PTHR31115">
    <property type="entry name" value="OS05G0107300 PROTEIN"/>
    <property type="match status" value="1"/>
</dbReference>
<feature type="compositionally biased region" description="Polar residues" evidence="1">
    <location>
        <begin position="1"/>
        <end position="13"/>
    </location>
</feature>
<accession>A0A922F924</accession>
<protein>
    <submittedName>
        <fullName evidence="2">Uncharacterized protein</fullName>
    </submittedName>
</protein>
<name>A0A922F924_CARIL</name>
<dbReference type="EMBL" id="CM031828">
    <property type="protein sequence ID" value="KAG6718352.1"/>
    <property type="molecule type" value="Genomic_DNA"/>
</dbReference>
<dbReference type="EMBL" id="CM031828">
    <property type="protein sequence ID" value="KAG6718348.1"/>
    <property type="molecule type" value="Genomic_DNA"/>
</dbReference>
<feature type="region of interest" description="Disordered" evidence="1">
    <location>
        <begin position="526"/>
        <end position="546"/>
    </location>
</feature>
<dbReference type="EMBL" id="CM031828">
    <property type="protein sequence ID" value="KAG6718349.1"/>
    <property type="molecule type" value="Genomic_DNA"/>
</dbReference>
<evidence type="ECO:0000313" key="2">
    <source>
        <dbReference type="EMBL" id="KAG6718348.1"/>
    </source>
</evidence>
<feature type="region of interest" description="Disordered" evidence="1">
    <location>
        <begin position="262"/>
        <end position="498"/>
    </location>
</feature>
<feature type="compositionally biased region" description="Basic and acidic residues" evidence="1">
    <location>
        <begin position="313"/>
        <end position="334"/>
    </location>
</feature>
<organism evidence="2 3">
    <name type="scientific">Carya illinoinensis</name>
    <name type="common">Pecan</name>
    <dbReference type="NCBI Taxonomy" id="32201"/>
    <lineage>
        <taxon>Eukaryota</taxon>
        <taxon>Viridiplantae</taxon>
        <taxon>Streptophyta</taxon>
        <taxon>Embryophyta</taxon>
        <taxon>Tracheophyta</taxon>
        <taxon>Spermatophyta</taxon>
        <taxon>Magnoliopsida</taxon>
        <taxon>eudicotyledons</taxon>
        <taxon>Gunneridae</taxon>
        <taxon>Pentapetalae</taxon>
        <taxon>rosids</taxon>
        <taxon>fabids</taxon>
        <taxon>Fagales</taxon>
        <taxon>Juglandaceae</taxon>
        <taxon>Carya</taxon>
    </lineage>
</organism>
<gene>
    <name evidence="2" type="ORF">I3842_04G145300</name>
</gene>
<feature type="compositionally biased region" description="Polar residues" evidence="1">
    <location>
        <begin position="335"/>
        <end position="345"/>
    </location>
</feature>
<sequence length="1020" mass="111423">MATSSKFDLSSGSPDRPLYTSGQRGSHIAAPLDRSGSFRENMENPILSSLPNMSRSSSAATQGDVVNFFQFLRLDPKLLAAEHKSNRQVDLKRHVSLALSASPDDSSSGSLKGKLLSSPVPEEVKRVKAGLRESSVKARERIKTFNESLSVFNKFFPTVPSKKRSRLEGFSNDRSSMLSSDRSVLGPSVGKIGNQCHAATSGFELEQQKLEERPKNVVPNKRTRTSLLDVRSNAHVRLSGAIERDREMQRLANSGAVQAEDRTLPIGGDGWEKSKMKKKRSGIKPDVSPSTVSTKPIDGYRDAKQGIQQRPVADARSRLSNESHGFRTNVRDDFNSASPTSNAKMNASIRAPRSSSGVAPKLSPVVHRANVPGDWELSSCSNKPPAAVGPNNRKRTASTRSSSPPVHWAGQRPQKNSRTARRTNLVPPIVSSNDETPAPDAGSDITGSEIGLGLARRLHGSSPQRVKLKSDPLSSATLSESEESGAVETKSRDKCRKSDEIDEKVVQSVQKVSTLVLSSRKTKPVAADDLGDGIRRQGRTGRGFTSTRSLLPMTVEKIGNVGTAKQLRSARLGFDKTESKAGRPPTRKLSDRKAYARQKQTTTNASADFLVGSDDGQEELLAAVNAVINQVRAFTSPFWKQMQPFFGFISEADIAFLKQQGNLDSSAPKPTPLHSSVVGCCAVPNGYGLIEHEIEMGLSTGTRSIELLAEQLVPHTGDHSLIPLCQRLIAALISEEDCKSVNEDLKYNEYGSEFELDGELESNNMNDQSFVSFQFVGPTDFNGFRITGKAEHDEPESNIVGILNTGMNSTFGHSPNGLHSDISLMSSMACSEFLYDNMRLNEKLLLEVQSIGIFPEPVPDMALIEDEGISDEISRLEEKYQVQVSKKKGLLDRLLKSALAMKDLQEKEFEERALDKLVGMACEKYMTGTGGKISSNKMAKQAALAFVKRTLERCHKFEDTGKSCFSEPLFKDLFLSGSSNLNGARLADTTTEGESTKPYTCIRSLEGRFSGISFDVLREK</sequence>
<feature type="region of interest" description="Disordered" evidence="1">
    <location>
        <begin position="576"/>
        <end position="600"/>
    </location>
</feature>
<evidence type="ECO:0000256" key="1">
    <source>
        <dbReference type="SAM" id="MobiDB-lite"/>
    </source>
</evidence>
<dbReference type="Proteomes" id="UP000811246">
    <property type="component" value="Chromosome 4"/>
</dbReference>
<reference evidence="2" key="1">
    <citation type="submission" date="2021-01" db="EMBL/GenBank/DDBJ databases">
        <authorList>
            <person name="Lovell J.T."/>
            <person name="Bentley N."/>
            <person name="Bhattarai G."/>
            <person name="Jenkins J.W."/>
            <person name="Sreedasyam A."/>
            <person name="Alarcon Y."/>
            <person name="Bock C."/>
            <person name="Boston L."/>
            <person name="Carlson J."/>
            <person name="Cervantes K."/>
            <person name="Clermont K."/>
            <person name="Krom N."/>
            <person name="Kubenka K."/>
            <person name="Mamidi S."/>
            <person name="Mattison C."/>
            <person name="Monteros M."/>
            <person name="Pisani C."/>
            <person name="Plott C."/>
            <person name="Rajasekar S."/>
            <person name="Rhein H.S."/>
            <person name="Rohla C."/>
            <person name="Song M."/>
            <person name="Hilaire R.S."/>
            <person name="Shu S."/>
            <person name="Wells L."/>
            <person name="Wang X."/>
            <person name="Webber J."/>
            <person name="Heerema R.J."/>
            <person name="Klein P."/>
            <person name="Conner P."/>
            <person name="Grauke L."/>
            <person name="Grimwood J."/>
            <person name="Schmutz J."/>
            <person name="Randall J.J."/>
        </authorList>
    </citation>
    <scope>NUCLEOTIDE SEQUENCE</scope>
    <source>
        <tissue evidence="2">Leaf</tissue>
    </source>
</reference>
<feature type="region of interest" description="Disordered" evidence="1">
    <location>
        <begin position="1"/>
        <end position="56"/>
    </location>
</feature>